<organism evidence="1 2">
    <name type="scientific">Abeliophyllum distichum</name>
    <dbReference type="NCBI Taxonomy" id="126358"/>
    <lineage>
        <taxon>Eukaryota</taxon>
        <taxon>Viridiplantae</taxon>
        <taxon>Streptophyta</taxon>
        <taxon>Embryophyta</taxon>
        <taxon>Tracheophyta</taxon>
        <taxon>Spermatophyta</taxon>
        <taxon>Magnoliopsida</taxon>
        <taxon>eudicotyledons</taxon>
        <taxon>Gunneridae</taxon>
        <taxon>Pentapetalae</taxon>
        <taxon>asterids</taxon>
        <taxon>lamiids</taxon>
        <taxon>Lamiales</taxon>
        <taxon>Oleaceae</taxon>
        <taxon>Forsythieae</taxon>
        <taxon>Abeliophyllum</taxon>
    </lineage>
</organism>
<proteinExistence type="predicted"/>
<name>A0ABD1W017_9LAMI</name>
<accession>A0ABD1W017</accession>
<evidence type="ECO:0000313" key="1">
    <source>
        <dbReference type="EMBL" id="KAL2542243.1"/>
    </source>
</evidence>
<reference evidence="2" key="1">
    <citation type="submission" date="2024-07" db="EMBL/GenBank/DDBJ databases">
        <title>Two chromosome-level genome assemblies of Korean endemic species Abeliophyllum distichum and Forsythia ovata (Oleaceae).</title>
        <authorList>
            <person name="Jang H."/>
        </authorList>
    </citation>
    <scope>NUCLEOTIDE SEQUENCE [LARGE SCALE GENOMIC DNA]</scope>
</reference>
<dbReference type="AlphaFoldDB" id="A0ABD1W017"/>
<evidence type="ECO:0000313" key="2">
    <source>
        <dbReference type="Proteomes" id="UP001604336"/>
    </source>
</evidence>
<protein>
    <submittedName>
        <fullName evidence="1">Uncharacterized protein</fullName>
    </submittedName>
</protein>
<gene>
    <name evidence="1" type="ORF">Adt_03221</name>
</gene>
<comment type="caution">
    <text evidence="1">The sequence shown here is derived from an EMBL/GenBank/DDBJ whole genome shotgun (WGS) entry which is preliminary data.</text>
</comment>
<sequence length="161" mass="18008">MFITITDLVTLSIIAIFPGKRYKEYFFASSSIGISISLIGPTASGIKSQCSNNQEWPYKYPNCAQDQWRTADTAKREGPSSLSEKFSNDTSIMDINDGYFEDPDLDDEAESHLSMMSTVLVGFLEAVLALNTKRFDQHISIAWARLFDLGVSKNFPMRDVG</sequence>
<dbReference type="EMBL" id="JBFOLK010000001">
    <property type="protein sequence ID" value="KAL2542243.1"/>
    <property type="molecule type" value="Genomic_DNA"/>
</dbReference>
<dbReference type="Proteomes" id="UP001604336">
    <property type="component" value="Unassembled WGS sequence"/>
</dbReference>
<keyword evidence="2" id="KW-1185">Reference proteome</keyword>